<dbReference type="PANTHER" id="PTHR31286:SF99">
    <property type="entry name" value="DUF4283 DOMAIN-CONTAINING PROTEIN"/>
    <property type="match status" value="1"/>
</dbReference>
<organism evidence="3 4">
    <name type="scientific">Erythroxylum novogranatense</name>
    <dbReference type="NCBI Taxonomy" id="1862640"/>
    <lineage>
        <taxon>Eukaryota</taxon>
        <taxon>Viridiplantae</taxon>
        <taxon>Streptophyta</taxon>
        <taxon>Embryophyta</taxon>
        <taxon>Tracheophyta</taxon>
        <taxon>Spermatophyta</taxon>
        <taxon>Magnoliopsida</taxon>
        <taxon>eudicotyledons</taxon>
        <taxon>Gunneridae</taxon>
        <taxon>Pentapetalae</taxon>
        <taxon>rosids</taxon>
        <taxon>fabids</taxon>
        <taxon>Malpighiales</taxon>
        <taxon>Erythroxylaceae</taxon>
        <taxon>Erythroxylum</taxon>
    </lineage>
</organism>
<dbReference type="AlphaFoldDB" id="A0AAV8TFM3"/>
<feature type="compositionally biased region" description="Basic and acidic residues" evidence="1">
    <location>
        <begin position="246"/>
        <end position="264"/>
    </location>
</feature>
<evidence type="ECO:0000313" key="3">
    <source>
        <dbReference type="EMBL" id="KAJ8764835.1"/>
    </source>
</evidence>
<evidence type="ECO:0000313" key="4">
    <source>
        <dbReference type="Proteomes" id="UP001159364"/>
    </source>
</evidence>
<protein>
    <recommendedName>
        <fullName evidence="2">DUF4283 domain-containing protein</fullName>
    </recommendedName>
</protein>
<keyword evidence="4" id="KW-1185">Reference proteome</keyword>
<dbReference type="Proteomes" id="UP001159364">
    <property type="component" value="Linkage Group LG05"/>
</dbReference>
<feature type="domain" description="DUF4283" evidence="2">
    <location>
        <begin position="22"/>
        <end position="79"/>
    </location>
</feature>
<evidence type="ECO:0000256" key="1">
    <source>
        <dbReference type="SAM" id="MobiDB-lite"/>
    </source>
</evidence>
<gene>
    <name evidence="3" type="ORF">K2173_010300</name>
</gene>
<name>A0AAV8TFM3_9ROSI</name>
<feature type="region of interest" description="Disordered" evidence="1">
    <location>
        <begin position="230"/>
        <end position="264"/>
    </location>
</feature>
<dbReference type="Pfam" id="PF14111">
    <property type="entry name" value="DUF4283"/>
    <property type="match status" value="1"/>
</dbReference>
<dbReference type="InterPro" id="IPR025558">
    <property type="entry name" value="DUF4283"/>
</dbReference>
<dbReference type="InterPro" id="IPR040256">
    <property type="entry name" value="At4g02000-like"/>
</dbReference>
<dbReference type="PANTHER" id="PTHR31286">
    <property type="entry name" value="GLYCINE-RICH CELL WALL STRUCTURAL PROTEIN 1.8-LIKE"/>
    <property type="match status" value="1"/>
</dbReference>
<evidence type="ECO:0000259" key="2">
    <source>
        <dbReference type="Pfam" id="PF14111"/>
    </source>
</evidence>
<reference evidence="3 4" key="1">
    <citation type="submission" date="2021-09" db="EMBL/GenBank/DDBJ databases">
        <title>Genomic insights and catalytic innovation underlie evolution of tropane alkaloids biosynthesis.</title>
        <authorList>
            <person name="Wang Y.-J."/>
            <person name="Tian T."/>
            <person name="Huang J.-P."/>
            <person name="Huang S.-X."/>
        </authorList>
    </citation>
    <scope>NUCLEOTIDE SEQUENCE [LARGE SCALE GENOMIC DNA]</scope>
    <source>
        <strain evidence="3">KIB-2018</strain>
        <tissue evidence="3">Leaf</tissue>
    </source>
</reference>
<proteinExistence type="predicted"/>
<comment type="caution">
    <text evidence="3">The sequence shown here is derived from an EMBL/GenBank/DDBJ whole genome shotgun (WGS) entry which is preliminary data.</text>
</comment>
<accession>A0AAV8TFM3</accession>
<dbReference type="EMBL" id="JAIWQS010000005">
    <property type="protein sequence ID" value="KAJ8764835.1"/>
    <property type="molecule type" value="Genomic_DNA"/>
</dbReference>
<sequence length="264" mass="30004">MSDLQHGSKVIAGSVAIDSASLKKQWKLQCDVVLADMGNDFYLAKFHSMDDYQVVLEGGLWMVADHMLSVMKWRPNFDPFVASIDKATVWVRISLLPVEYYDQLILTRIGNKLGKTMRVDKSTEASTRAKYARISVEVDLRKPLISKFRLKCRIWKVEYEGLHLVCFGYRTYGHRRENCPAEQQVMPTQQNIDEQVPELVVAPLLQEDLGIRPEIVESYGAWMLVQKPQRRHLRASDSGGKPSSRGGRDNDHQGASGDCRHDGL</sequence>